<dbReference type="AlphaFoldDB" id="A5DKI4"/>
<dbReference type="GO" id="GO:0030686">
    <property type="term" value="C:90S preribosome"/>
    <property type="evidence" value="ECO:0007669"/>
    <property type="project" value="TreeGrafter"/>
</dbReference>
<dbReference type="HOGENOM" id="CLU_009647_3_0_1"/>
<feature type="region of interest" description="Disordered" evidence="2">
    <location>
        <begin position="354"/>
        <end position="460"/>
    </location>
</feature>
<accession>A5DKI4</accession>
<evidence type="ECO:0000313" key="5">
    <source>
        <dbReference type="Proteomes" id="UP000001997"/>
    </source>
</evidence>
<dbReference type="InterPro" id="IPR024626">
    <property type="entry name" value="Kri1-like_C"/>
</dbReference>
<dbReference type="VEuPathDB" id="FungiDB:PGUG_03785"/>
<feature type="compositionally biased region" description="Basic and acidic residues" evidence="2">
    <location>
        <begin position="280"/>
        <end position="296"/>
    </location>
</feature>
<dbReference type="KEGG" id="pgu:PGUG_03785"/>
<sequence>MARKKSAAKRAKEEAEKKTLESNENKEVQSSSKDENRVQIVDNSESEDESSSEEEDEYGELITEDVEQGINKVLEAIRSDPKRLLDEKVKFFDENIEQNGTTEKKEKPMYLKDYHRMNLLSGGYKGADEDENEYGTVDGEKPFVVAEREERNQLLSDIKNAVEDGSDDDDDDFLVKKGNKEDDEEDIHVTKLPDASNQEEFLKSFFDQQAWIPRKKDKVINLDKIDQQDEEEFDEAVEKVEHAYNFRYEEENSAEILSYARSQATLRRSKTNSRKRQREKRQEERAQEEAEKQEELKKRKIAKANKVMDRLAQIKEAVGEEVSDEVIEKVFGDSLLKDDFDDAEWDNKMAEIFNEQYYGSELKKPEWDEDDEIMAEYHENEEEKEEEEEEEEEDESPESKVSEKDDEPSKKHKKDKKSDKKKAKQEKKTLKEKALSIVESNATQILDEIEEERGRSKNDEVKFKYREVSPETFGLTTRDILVADDSQLNNYIGLKKFAPYRPKELRMRDKRKYTKKKQLQQWRKEVLRGKHDIKGDESEIWIPREDKPKSKKRK</sequence>
<dbReference type="eggNOG" id="KOG2409">
    <property type="taxonomic scope" value="Eukaryota"/>
</dbReference>
<feature type="region of interest" description="Disordered" evidence="2">
    <location>
        <begin position="260"/>
        <end position="296"/>
    </location>
</feature>
<keyword evidence="5" id="KW-1185">Reference proteome</keyword>
<feature type="compositionally biased region" description="Basic and acidic residues" evidence="2">
    <location>
        <begin position="397"/>
        <end position="409"/>
    </location>
</feature>
<dbReference type="InParanoid" id="A5DKI4"/>
<comment type="similarity">
    <text evidence="1">Belongs to the KRI1 family.</text>
</comment>
<feature type="compositionally biased region" description="Acidic residues" evidence="2">
    <location>
        <begin position="44"/>
        <end position="64"/>
    </location>
</feature>
<gene>
    <name evidence="4" type="ORF">PGUG_03785</name>
</gene>
<proteinExistence type="inferred from homology"/>
<feature type="domain" description="Kri1-like C-terminal" evidence="3">
    <location>
        <begin position="436"/>
        <end position="526"/>
    </location>
</feature>
<feature type="region of interest" description="Disordered" evidence="2">
    <location>
        <begin position="158"/>
        <end position="192"/>
    </location>
</feature>
<feature type="compositionally biased region" description="Acidic residues" evidence="2">
    <location>
        <begin position="367"/>
        <end position="396"/>
    </location>
</feature>
<reference evidence="4 5" key="1">
    <citation type="journal article" date="2009" name="Nature">
        <title>Evolution of pathogenicity and sexual reproduction in eight Candida genomes.</title>
        <authorList>
            <person name="Butler G."/>
            <person name="Rasmussen M.D."/>
            <person name="Lin M.F."/>
            <person name="Santos M.A."/>
            <person name="Sakthikumar S."/>
            <person name="Munro C.A."/>
            <person name="Rheinbay E."/>
            <person name="Grabherr M."/>
            <person name="Forche A."/>
            <person name="Reedy J.L."/>
            <person name="Agrafioti I."/>
            <person name="Arnaud M.B."/>
            <person name="Bates S."/>
            <person name="Brown A.J."/>
            <person name="Brunke S."/>
            <person name="Costanzo M.C."/>
            <person name="Fitzpatrick D.A."/>
            <person name="de Groot P.W."/>
            <person name="Harris D."/>
            <person name="Hoyer L.L."/>
            <person name="Hube B."/>
            <person name="Klis F.M."/>
            <person name="Kodira C."/>
            <person name="Lennard N."/>
            <person name="Logue M.E."/>
            <person name="Martin R."/>
            <person name="Neiman A.M."/>
            <person name="Nikolaou E."/>
            <person name="Quail M.A."/>
            <person name="Quinn J."/>
            <person name="Santos M.C."/>
            <person name="Schmitzberger F.F."/>
            <person name="Sherlock G."/>
            <person name="Shah P."/>
            <person name="Silverstein K.A."/>
            <person name="Skrzypek M.S."/>
            <person name="Soll D."/>
            <person name="Staggs R."/>
            <person name="Stansfield I."/>
            <person name="Stumpf M.P."/>
            <person name="Sudbery P.E."/>
            <person name="Srikantha T."/>
            <person name="Zeng Q."/>
            <person name="Berman J."/>
            <person name="Berriman M."/>
            <person name="Heitman J."/>
            <person name="Gow N.A."/>
            <person name="Lorenz M.C."/>
            <person name="Birren B.W."/>
            <person name="Kellis M."/>
            <person name="Cuomo C.A."/>
        </authorList>
    </citation>
    <scope>NUCLEOTIDE SEQUENCE [LARGE SCALE GENOMIC DNA]</scope>
    <source>
        <strain evidence="5">ATCC 6260 / CBS 566 / DSM 6381 / JCM 1539 / NBRC 10279 / NRRL Y-324</strain>
    </source>
</reference>
<dbReference type="GO" id="GO:0005730">
    <property type="term" value="C:nucleolus"/>
    <property type="evidence" value="ECO:0007669"/>
    <property type="project" value="TreeGrafter"/>
</dbReference>
<evidence type="ECO:0000313" key="4">
    <source>
        <dbReference type="EMBL" id="EDK39687.2"/>
    </source>
</evidence>
<dbReference type="OrthoDB" id="10252032at2759"/>
<dbReference type="RefSeq" id="XP_001484404.2">
    <property type="nucleotide sequence ID" value="XM_001484354.1"/>
</dbReference>
<dbReference type="Pfam" id="PF05178">
    <property type="entry name" value="Kri1"/>
    <property type="match status" value="1"/>
</dbReference>
<name>A5DKI4_PICGU</name>
<dbReference type="EMBL" id="CH408158">
    <property type="protein sequence ID" value="EDK39687.2"/>
    <property type="molecule type" value="Genomic_DNA"/>
</dbReference>
<dbReference type="OMA" id="KIMATRH"/>
<dbReference type="STRING" id="294746.A5DKI4"/>
<evidence type="ECO:0000256" key="1">
    <source>
        <dbReference type="ARBA" id="ARBA00007473"/>
    </source>
</evidence>
<feature type="compositionally biased region" description="Basic residues" evidence="2">
    <location>
        <begin position="410"/>
        <end position="425"/>
    </location>
</feature>
<feature type="compositionally biased region" description="Basic and acidic residues" evidence="2">
    <location>
        <begin position="10"/>
        <end position="37"/>
    </location>
</feature>
<feature type="compositionally biased region" description="Basic residues" evidence="2">
    <location>
        <begin position="267"/>
        <end position="279"/>
    </location>
</feature>
<dbReference type="InterPro" id="IPR018034">
    <property type="entry name" value="Kri1"/>
</dbReference>
<dbReference type="Proteomes" id="UP000001997">
    <property type="component" value="Unassembled WGS sequence"/>
</dbReference>
<feature type="region of interest" description="Disordered" evidence="2">
    <location>
        <begin position="1"/>
        <end position="64"/>
    </location>
</feature>
<dbReference type="PANTHER" id="PTHR14490">
    <property type="entry name" value="ZINC FINGER, ZZ TYPE"/>
    <property type="match status" value="1"/>
</dbReference>
<organism evidence="4 5">
    <name type="scientific">Meyerozyma guilliermondii (strain ATCC 6260 / CBS 566 / DSM 6381 / JCM 1539 / NBRC 10279 / NRRL Y-324)</name>
    <name type="common">Yeast</name>
    <name type="synonym">Candida guilliermondii</name>
    <dbReference type="NCBI Taxonomy" id="294746"/>
    <lineage>
        <taxon>Eukaryota</taxon>
        <taxon>Fungi</taxon>
        <taxon>Dikarya</taxon>
        <taxon>Ascomycota</taxon>
        <taxon>Saccharomycotina</taxon>
        <taxon>Pichiomycetes</taxon>
        <taxon>Debaryomycetaceae</taxon>
        <taxon>Meyerozyma</taxon>
    </lineage>
</organism>
<evidence type="ECO:0000256" key="2">
    <source>
        <dbReference type="SAM" id="MobiDB-lite"/>
    </source>
</evidence>
<evidence type="ECO:0000259" key="3">
    <source>
        <dbReference type="Pfam" id="PF12936"/>
    </source>
</evidence>
<dbReference type="GO" id="GO:0000447">
    <property type="term" value="P:endonucleolytic cleavage in ITS1 to separate SSU-rRNA from 5.8S rRNA and LSU-rRNA from tricistronic rRNA transcript (SSU-rRNA, 5.8S rRNA, LSU-rRNA)"/>
    <property type="evidence" value="ECO:0007669"/>
    <property type="project" value="TreeGrafter"/>
</dbReference>
<protein>
    <recommendedName>
        <fullName evidence="3">Kri1-like C-terminal domain-containing protein</fullName>
    </recommendedName>
</protein>
<dbReference type="Pfam" id="PF12936">
    <property type="entry name" value="Kri1_C"/>
    <property type="match status" value="1"/>
</dbReference>
<dbReference type="GeneID" id="5125800"/>
<dbReference type="PANTHER" id="PTHR14490:SF5">
    <property type="entry name" value="PROTEIN KRI1 HOMOLOG"/>
    <property type="match status" value="1"/>
</dbReference>
<dbReference type="FunCoup" id="A5DKI4">
    <property type="interactions" value="664"/>
</dbReference>